<accession>A0A936YT35</accession>
<comment type="caution">
    <text evidence="1">The sequence shown here is derived from an EMBL/GenBank/DDBJ whole genome shotgun (WGS) entry which is preliminary data.</text>
</comment>
<proteinExistence type="predicted"/>
<reference evidence="1" key="1">
    <citation type="submission" date="2021-01" db="EMBL/GenBank/DDBJ databases">
        <title>Rhizobium sp. strain KVB221 16S ribosomal RNA gene Genome sequencing and assembly.</title>
        <authorList>
            <person name="Kang M."/>
        </authorList>
    </citation>
    <scope>NUCLEOTIDE SEQUENCE</scope>
    <source>
        <strain evidence="1">KVB221</strain>
    </source>
</reference>
<dbReference type="PIRSF" id="PIRSF012608">
    <property type="entry name" value="UCP012608"/>
    <property type="match status" value="1"/>
</dbReference>
<dbReference type="EMBL" id="JAEQNC010000004">
    <property type="protein sequence ID" value="MBL0372222.1"/>
    <property type="molecule type" value="Genomic_DNA"/>
</dbReference>
<dbReference type="Pfam" id="PF10094">
    <property type="entry name" value="DUF2332"/>
    <property type="match status" value="1"/>
</dbReference>
<dbReference type="Proteomes" id="UP000633219">
    <property type="component" value="Unassembled WGS sequence"/>
</dbReference>
<gene>
    <name evidence="1" type="ORF">JJB09_09285</name>
</gene>
<dbReference type="RefSeq" id="WP_201656495.1">
    <property type="nucleotide sequence ID" value="NZ_JAEQNC010000004.1"/>
</dbReference>
<protein>
    <submittedName>
        <fullName evidence="1">DUF2332 family protein</fullName>
    </submittedName>
</protein>
<name>A0A936YT35_9HYPH</name>
<evidence type="ECO:0000313" key="1">
    <source>
        <dbReference type="EMBL" id="MBL0372222.1"/>
    </source>
</evidence>
<evidence type="ECO:0000313" key="2">
    <source>
        <dbReference type="Proteomes" id="UP000633219"/>
    </source>
</evidence>
<keyword evidence="2" id="KW-1185">Reference proteome</keyword>
<sequence length="350" mass="38214">MSPDTVRQAFIQQAQACEALGSPFTAQLSRLFARRLKPGTAVADRILNWPGDPSPKADSVPLRAAGCLHALVLEGKDAALTAAYPPCLADGDALWQAVAAACISHEGFILERLKSAPQTNEVRRSGALLPGFLSVANLFGKPLVLSEIGASAGLNLQWDRYRYRLDGRQWGDPSSAVSIEPDWHGTRTPEGDTWVAERAGCDLNPIDASNPEHCLRMLSYIWADQADRLARTRSALQLAASHNLRVQKADAIDWLAERLDRPFPGQVHVIFHTIAWQYLPKSSQNRGEALIADAGARATIDAPLGRLSLEADDGHEGAALSLQVWPSGEKQEIGRADFHGRWVRWKGWAT</sequence>
<dbReference type="AlphaFoldDB" id="A0A936YT35"/>
<dbReference type="InterPro" id="IPR011200">
    <property type="entry name" value="UCP012608"/>
</dbReference>
<organism evidence="1 2">
    <name type="scientific">Rhizobium setariae</name>
    <dbReference type="NCBI Taxonomy" id="2801340"/>
    <lineage>
        <taxon>Bacteria</taxon>
        <taxon>Pseudomonadati</taxon>
        <taxon>Pseudomonadota</taxon>
        <taxon>Alphaproteobacteria</taxon>
        <taxon>Hyphomicrobiales</taxon>
        <taxon>Rhizobiaceae</taxon>
        <taxon>Rhizobium/Agrobacterium group</taxon>
        <taxon>Rhizobium</taxon>
    </lineage>
</organism>